<dbReference type="RefSeq" id="WP_210117122.1">
    <property type="nucleotide sequence ID" value="NZ_CP054257.1"/>
</dbReference>
<comment type="similarity">
    <text evidence="1 2">Belongs to the metallophosphoesterase superfamily. YfcE family.</text>
</comment>
<protein>
    <recommendedName>
        <fullName evidence="2">Phosphoesterase</fullName>
        <ecNumber evidence="2">3.1.4.-</ecNumber>
    </recommendedName>
</protein>
<dbReference type="GO" id="GO:0016787">
    <property type="term" value="F:hydrolase activity"/>
    <property type="evidence" value="ECO:0007669"/>
    <property type="project" value="UniProtKB-UniRule"/>
</dbReference>
<name>A0A975F0X1_9SPIR</name>
<accession>A0A975F0X1</accession>
<dbReference type="AlphaFoldDB" id="A0A975F0X1"/>
<dbReference type="EMBL" id="CP054257">
    <property type="protein sequence ID" value="QTQ12407.1"/>
    <property type="molecule type" value="Genomic_DNA"/>
</dbReference>
<dbReference type="InterPro" id="IPR024654">
    <property type="entry name" value="Calcineurin-like_PHP_lpxH"/>
</dbReference>
<evidence type="ECO:0000259" key="3">
    <source>
        <dbReference type="Pfam" id="PF12850"/>
    </source>
</evidence>
<evidence type="ECO:0000313" key="4">
    <source>
        <dbReference type="EMBL" id="QTQ12407.1"/>
    </source>
</evidence>
<feature type="domain" description="Calcineurin-like phosphoesterase" evidence="3">
    <location>
        <begin position="29"/>
        <end position="200"/>
    </location>
</feature>
<dbReference type="SUPFAM" id="SSF56300">
    <property type="entry name" value="Metallo-dependent phosphatases"/>
    <property type="match status" value="1"/>
</dbReference>
<sequence>MNKLVQLRSKLIGSDEDALKLSEADSADILVISDSHGNKNILFEILSSFGKGSDALVFCGDGAGDVAFMLDRASMDIAFSEYIPPVVAVVRGNNDGGCFSVQFASGAGRFEAESGYERSVIPDSLVLPVCLHKIFITHGHRYYSAENLYYAAKKAGAYAALYGHTHIACKIERKGAVLVNPGSCSFPRGGMPPSFARIFVRKNMEDIKVVFYKIEIYGGKLRYVPFEPGFNFY</sequence>
<dbReference type="Proteomes" id="UP000671995">
    <property type="component" value="Chromosome"/>
</dbReference>
<dbReference type="InterPro" id="IPR000979">
    <property type="entry name" value="Phosphodiesterase_MJ0936/Vps29"/>
</dbReference>
<organism evidence="4 5">
    <name type="scientific">Treponema parvum</name>
    <dbReference type="NCBI Taxonomy" id="138851"/>
    <lineage>
        <taxon>Bacteria</taxon>
        <taxon>Pseudomonadati</taxon>
        <taxon>Spirochaetota</taxon>
        <taxon>Spirochaetia</taxon>
        <taxon>Spirochaetales</taxon>
        <taxon>Treponemataceae</taxon>
        <taxon>Treponema</taxon>
    </lineage>
</organism>
<gene>
    <name evidence="4" type="ORF">HRI96_09470</name>
</gene>
<dbReference type="InterPro" id="IPR029052">
    <property type="entry name" value="Metallo-depent_PP-like"/>
</dbReference>
<dbReference type="PANTHER" id="PTHR11124">
    <property type="entry name" value="VACUOLAR SORTING PROTEIN VPS29"/>
    <property type="match status" value="1"/>
</dbReference>
<dbReference type="GO" id="GO:0046872">
    <property type="term" value="F:metal ion binding"/>
    <property type="evidence" value="ECO:0007669"/>
    <property type="project" value="UniProtKB-KW"/>
</dbReference>
<comment type="cofactor">
    <cofactor evidence="2">
        <name>a divalent metal cation</name>
        <dbReference type="ChEBI" id="CHEBI:60240"/>
    </cofactor>
</comment>
<keyword evidence="2" id="KW-0479">Metal-binding</keyword>
<dbReference type="Gene3D" id="3.60.21.10">
    <property type="match status" value="1"/>
</dbReference>
<evidence type="ECO:0000256" key="1">
    <source>
        <dbReference type="ARBA" id="ARBA00008950"/>
    </source>
</evidence>
<reference evidence="4" key="1">
    <citation type="submission" date="2020-05" db="EMBL/GenBank/DDBJ databases">
        <authorList>
            <person name="Zeng H."/>
            <person name="Chan Y.K."/>
            <person name="Watt R.M."/>
        </authorList>
    </citation>
    <scope>NUCLEOTIDE SEQUENCE</scope>
    <source>
        <strain evidence="4">ATCC 700773</strain>
    </source>
</reference>
<proteinExistence type="inferred from homology"/>
<dbReference type="NCBIfam" id="TIGR00040">
    <property type="entry name" value="yfcE"/>
    <property type="match status" value="1"/>
</dbReference>
<dbReference type="EC" id="3.1.4.-" evidence="2"/>
<dbReference type="Pfam" id="PF12850">
    <property type="entry name" value="Metallophos_2"/>
    <property type="match status" value="1"/>
</dbReference>
<reference evidence="4" key="2">
    <citation type="journal article" date="2021" name="Microbiol. Resour. Announc.">
        <title>Complete Genome Sequences of Three Human Oral Treponema parvum Isolates.</title>
        <authorList>
            <person name="Zeng H."/>
            <person name="Watt R.M."/>
        </authorList>
    </citation>
    <scope>NUCLEOTIDE SEQUENCE</scope>
    <source>
        <strain evidence="4">ATCC 700773</strain>
    </source>
</reference>
<evidence type="ECO:0000313" key="5">
    <source>
        <dbReference type="Proteomes" id="UP000671995"/>
    </source>
</evidence>
<evidence type="ECO:0000256" key="2">
    <source>
        <dbReference type="RuleBase" id="RU362039"/>
    </source>
</evidence>